<name>A0A7C8I2B6_9PLEO</name>
<proteinExistence type="predicted"/>
<protein>
    <submittedName>
        <fullName evidence="2">Uncharacterized protein</fullName>
    </submittedName>
</protein>
<keyword evidence="1" id="KW-0732">Signal</keyword>
<dbReference type="AlphaFoldDB" id="A0A7C8I2B6"/>
<evidence type="ECO:0000313" key="2">
    <source>
        <dbReference type="EMBL" id="KAF2864973.1"/>
    </source>
</evidence>
<comment type="caution">
    <text evidence="2">The sequence shown here is derived from an EMBL/GenBank/DDBJ whole genome shotgun (WGS) entry which is preliminary data.</text>
</comment>
<evidence type="ECO:0000313" key="3">
    <source>
        <dbReference type="Proteomes" id="UP000481861"/>
    </source>
</evidence>
<feature type="signal peptide" evidence="1">
    <location>
        <begin position="1"/>
        <end position="16"/>
    </location>
</feature>
<gene>
    <name evidence="2" type="ORF">BDV95DRAFT_613124</name>
</gene>
<keyword evidence="3" id="KW-1185">Reference proteome</keyword>
<feature type="chain" id="PRO_5029020628" evidence="1">
    <location>
        <begin position="17"/>
        <end position="311"/>
    </location>
</feature>
<organism evidence="2 3">
    <name type="scientific">Massariosphaeria phaeospora</name>
    <dbReference type="NCBI Taxonomy" id="100035"/>
    <lineage>
        <taxon>Eukaryota</taxon>
        <taxon>Fungi</taxon>
        <taxon>Dikarya</taxon>
        <taxon>Ascomycota</taxon>
        <taxon>Pezizomycotina</taxon>
        <taxon>Dothideomycetes</taxon>
        <taxon>Pleosporomycetidae</taxon>
        <taxon>Pleosporales</taxon>
        <taxon>Pleosporales incertae sedis</taxon>
        <taxon>Massariosphaeria</taxon>
    </lineage>
</organism>
<dbReference type="EMBL" id="JAADJZ010000038">
    <property type="protein sequence ID" value="KAF2864973.1"/>
    <property type="molecule type" value="Genomic_DNA"/>
</dbReference>
<reference evidence="2 3" key="1">
    <citation type="submission" date="2020-01" db="EMBL/GenBank/DDBJ databases">
        <authorList>
            <consortium name="DOE Joint Genome Institute"/>
            <person name="Haridas S."/>
            <person name="Albert R."/>
            <person name="Binder M."/>
            <person name="Bloem J."/>
            <person name="Labutti K."/>
            <person name="Salamov A."/>
            <person name="Andreopoulos B."/>
            <person name="Baker S.E."/>
            <person name="Barry K."/>
            <person name="Bills G."/>
            <person name="Bluhm B.H."/>
            <person name="Cannon C."/>
            <person name="Castanera R."/>
            <person name="Culley D.E."/>
            <person name="Daum C."/>
            <person name="Ezra D."/>
            <person name="Gonzalez J.B."/>
            <person name="Henrissat B."/>
            <person name="Kuo A."/>
            <person name="Liang C."/>
            <person name="Lipzen A."/>
            <person name="Lutzoni F."/>
            <person name="Magnuson J."/>
            <person name="Mondo S."/>
            <person name="Nolan M."/>
            <person name="Ohm R."/>
            <person name="Pangilinan J."/>
            <person name="Park H.-J.H."/>
            <person name="Ramirez L."/>
            <person name="Alfaro M."/>
            <person name="Sun H."/>
            <person name="Tritt A."/>
            <person name="Yoshinaga Y."/>
            <person name="Zwiers L.-H.L."/>
            <person name="Turgeon B.G."/>
            <person name="Goodwin S.B."/>
            <person name="Spatafora J.W."/>
            <person name="Crous P.W."/>
            <person name="Grigoriev I.V."/>
        </authorList>
    </citation>
    <scope>NUCLEOTIDE SEQUENCE [LARGE SCALE GENOMIC DNA]</scope>
    <source>
        <strain evidence="2 3">CBS 611.86</strain>
    </source>
</reference>
<accession>A0A7C8I2B6</accession>
<dbReference type="Proteomes" id="UP000481861">
    <property type="component" value="Unassembled WGS sequence"/>
</dbReference>
<sequence length="311" mass="34738">MLFAAFTLLFSILARGALIPFPYGLTLGPTSITASRYVTADDIEVLQFPAGPEYIAHCQQSLRHYRNSSRPGENSTEIESMLRKEVQMVSDRLNATLGTYASLAIPRTFTSISQGAAYYSLFPKGVTDRGKKHTQWAGVTQFACQAYDINTWKKVGRTAANEDLVLVLEYEEQFLYSSIAVLDLDYHVFPIDSANLSLDLGESSKIRLREKSDNDAYTHALREHLETFINSSVPEHERNDIRAIVVHESASTDAIAELQTIAYDAVANDVVEVLDSIDPMLLAAYGVARLARLTEEDPQRWTLDDVIHDEL</sequence>
<dbReference type="OrthoDB" id="3800712at2759"/>
<evidence type="ECO:0000256" key="1">
    <source>
        <dbReference type="SAM" id="SignalP"/>
    </source>
</evidence>